<dbReference type="EMBL" id="DTMZ01000187">
    <property type="protein sequence ID" value="HGD13891.1"/>
    <property type="molecule type" value="Genomic_DNA"/>
</dbReference>
<feature type="region of interest" description="NMP" evidence="5">
    <location>
        <begin position="30"/>
        <end position="59"/>
    </location>
</feature>
<dbReference type="PANTHER" id="PTHR23359">
    <property type="entry name" value="NUCLEOTIDE KINASE"/>
    <property type="match status" value="1"/>
</dbReference>
<comment type="subcellular location">
    <subcellularLocation>
        <location evidence="5 7">Cytoplasm</location>
    </subcellularLocation>
</comment>
<feature type="binding site" evidence="5">
    <location>
        <position position="126"/>
    </location>
    <ligand>
        <name>ATP</name>
        <dbReference type="ChEBI" id="CHEBI:30616"/>
    </ligand>
</feature>
<evidence type="ECO:0000313" key="9">
    <source>
        <dbReference type="EMBL" id="HGD13891.1"/>
    </source>
</evidence>
<keyword evidence="3 5" id="KW-0547">Nucleotide-binding</keyword>
<dbReference type="InterPro" id="IPR000850">
    <property type="entry name" value="Adenylat/UMP-CMP_kin"/>
</dbReference>
<feature type="binding site" evidence="5">
    <location>
        <position position="91"/>
    </location>
    <ligand>
        <name>AMP</name>
        <dbReference type="ChEBI" id="CHEBI:456215"/>
    </ligand>
</feature>
<dbReference type="InterPro" id="IPR027417">
    <property type="entry name" value="P-loop_NTPase"/>
</dbReference>
<evidence type="ECO:0000256" key="5">
    <source>
        <dbReference type="HAMAP-Rule" id="MF_00235"/>
    </source>
</evidence>
<keyword evidence="5" id="KW-0862">Zinc</keyword>
<sequence>MFLVLLGPPGSGKGTQAEMLASQCGFVHYSTGEVFREQISKKTELGRKVESYVVSGGLVPDQVVLAVVEDFIRQNLGKAIVFDGFPRTVPQAEGMDRILAALGLAVNGVALIDLSDEEVIRRLSSRRQCRNCGKIYNLSFSPPRQPGVCDECGGELYQRKDDEEATIRSRLRVYKEQTSPLINYYQQQRKLVRIDGALGRDRVFNELRRMIEKWK</sequence>
<comment type="subunit">
    <text evidence="5 7">Monomer.</text>
</comment>
<feature type="binding site" evidence="5">
    <location>
        <begin position="84"/>
        <end position="87"/>
    </location>
    <ligand>
        <name>AMP</name>
        <dbReference type="ChEBI" id="CHEBI:456215"/>
    </ligand>
</feature>
<feature type="binding site" evidence="5">
    <location>
        <position position="31"/>
    </location>
    <ligand>
        <name>AMP</name>
        <dbReference type="ChEBI" id="CHEBI:456215"/>
    </ligand>
</feature>
<dbReference type="EC" id="2.7.4.3" evidence="5 7"/>
<dbReference type="GO" id="GO:0005737">
    <property type="term" value="C:cytoplasm"/>
    <property type="evidence" value="ECO:0007669"/>
    <property type="project" value="UniProtKB-SubCell"/>
</dbReference>
<feature type="binding site" evidence="5">
    <location>
        <begin position="57"/>
        <end position="59"/>
    </location>
    <ligand>
        <name>AMP</name>
        <dbReference type="ChEBI" id="CHEBI:456215"/>
    </ligand>
</feature>
<dbReference type="GO" id="GO:0044209">
    <property type="term" value="P:AMP salvage"/>
    <property type="evidence" value="ECO:0007669"/>
    <property type="project" value="UniProtKB-UniRule"/>
</dbReference>
<evidence type="ECO:0000259" key="8">
    <source>
        <dbReference type="Pfam" id="PF05191"/>
    </source>
</evidence>
<name>A0A7V3V0N9_UNCW3</name>
<feature type="binding site" evidence="5">
    <location>
        <position position="159"/>
    </location>
    <ligand>
        <name>AMP</name>
        <dbReference type="ChEBI" id="CHEBI:456215"/>
    </ligand>
</feature>
<evidence type="ECO:0000256" key="7">
    <source>
        <dbReference type="RuleBase" id="RU003331"/>
    </source>
</evidence>
<dbReference type="Pfam" id="PF05191">
    <property type="entry name" value="ADK_lid"/>
    <property type="match status" value="1"/>
</dbReference>
<feature type="binding site" evidence="5">
    <location>
        <begin position="135"/>
        <end position="136"/>
    </location>
    <ligand>
        <name>ATP</name>
        <dbReference type="ChEBI" id="CHEBI:30616"/>
    </ligand>
</feature>
<keyword evidence="2 5" id="KW-0545">Nucleotide biosynthesis</keyword>
<comment type="catalytic activity">
    <reaction evidence="5 7">
        <text>AMP + ATP = 2 ADP</text>
        <dbReference type="Rhea" id="RHEA:12973"/>
        <dbReference type="ChEBI" id="CHEBI:30616"/>
        <dbReference type="ChEBI" id="CHEBI:456215"/>
        <dbReference type="ChEBI" id="CHEBI:456216"/>
        <dbReference type="EC" id="2.7.4.3"/>
    </reaction>
</comment>
<evidence type="ECO:0000256" key="1">
    <source>
        <dbReference type="ARBA" id="ARBA00022679"/>
    </source>
</evidence>
<dbReference type="HAMAP" id="MF_00235">
    <property type="entry name" value="Adenylate_kinase_Adk"/>
    <property type="match status" value="1"/>
</dbReference>
<dbReference type="InterPro" id="IPR006259">
    <property type="entry name" value="Adenyl_kin_sub"/>
</dbReference>
<dbReference type="AlphaFoldDB" id="A0A7V3V0N9"/>
<feature type="region of interest" description="LID" evidence="5">
    <location>
        <begin position="125"/>
        <end position="162"/>
    </location>
</feature>
<dbReference type="CDD" id="cd01428">
    <property type="entry name" value="ADK"/>
    <property type="match status" value="1"/>
</dbReference>
<dbReference type="Gene3D" id="3.40.50.300">
    <property type="entry name" value="P-loop containing nucleotide triphosphate hydrolases"/>
    <property type="match status" value="1"/>
</dbReference>
<evidence type="ECO:0000256" key="2">
    <source>
        <dbReference type="ARBA" id="ARBA00022727"/>
    </source>
</evidence>
<dbReference type="PROSITE" id="PS00113">
    <property type="entry name" value="ADENYLATE_KINASE"/>
    <property type="match status" value="1"/>
</dbReference>
<dbReference type="FunFam" id="3.40.50.300:FF:000106">
    <property type="entry name" value="Adenylate kinase mitochondrial"/>
    <property type="match status" value="1"/>
</dbReference>
<organism evidence="9">
    <name type="scientific">candidate division WOR-3 bacterium</name>
    <dbReference type="NCBI Taxonomy" id="2052148"/>
    <lineage>
        <taxon>Bacteria</taxon>
        <taxon>Bacteria division WOR-3</taxon>
    </lineage>
</organism>
<reference evidence="9" key="1">
    <citation type="journal article" date="2020" name="mSystems">
        <title>Genome- and Community-Level Interaction Insights into Carbon Utilization and Element Cycling Functions of Hydrothermarchaeota in Hydrothermal Sediment.</title>
        <authorList>
            <person name="Zhou Z."/>
            <person name="Liu Y."/>
            <person name="Xu W."/>
            <person name="Pan J."/>
            <person name="Luo Z.H."/>
            <person name="Li M."/>
        </authorList>
    </citation>
    <scope>NUCLEOTIDE SEQUENCE [LARGE SCALE GENOMIC DNA]</scope>
    <source>
        <strain evidence="9">SpSt-914</strain>
    </source>
</reference>
<feature type="binding site" evidence="5">
    <location>
        <position position="129"/>
    </location>
    <ligand>
        <name>Zn(2+)</name>
        <dbReference type="ChEBI" id="CHEBI:29105"/>
        <note>structural</note>
    </ligand>
</feature>
<comment type="pathway">
    <text evidence="5">Purine metabolism; AMP biosynthesis via salvage pathway; AMP from ADP: step 1/1.</text>
</comment>
<dbReference type="PRINTS" id="PR00094">
    <property type="entry name" value="ADENYLTKNASE"/>
</dbReference>
<evidence type="ECO:0000256" key="4">
    <source>
        <dbReference type="ARBA" id="ARBA00022777"/>
    </source>
</evidence>
<proteinExistence type="inferred from homology"/>
<keyword evidence="4 5" id="KW-0418">Kinase</keyword>
<protein>
    <recommendedName>
        <fullName evidence="5 7">Adenylate kinase</fullName>
        <shortName evidence="5">AK</shortName>
        <ecNumber evidence="5 7">2.7.4.3</ecNumber>
    </recommendedName>
    <alternativeName>
        <fullName evidence="5">ATP-AMP transphosphorylase</fullName>
    </alternativeName>
    <alternativeName>
        <fullName evidence="5">ATP:AMP phosphotransferase</fullName>
    </alternativeName>
    <alternativeName>
        <fullName evidence="5">Adenylate monophosphate kinase</fullName>
    </alternativeName>
</protein>
<comment type="caution">
    <text evidence="9">The sequence shown here is derived from an EMBL/GenBank/DDBJ whole genome shotgun (WGS) entry which is preliminary data.</text>
</comment>
<dbReference type="InterPro" id="IPR033690">
    <property type="entry name" value="Adenylat_kinase_CS"/>
</dbReference>
<comment type="domain">
    <text evidence="5">Consists of three domains, a large central CORE domain and two small peripheral domains, NMPbind and LID, which undergo movements during catalysis. The LID domain closes over the site of phosphoryl transfer upon ATP binding. Assembling and dissambling the active center during each catalytic cycle provides an effective means to prevent ATP hydrolysis. Some bacteria have evolved a zinc-coordinating structure that stabilizes the LID domain.</text>
</comment>
<dbReference type="NCBIfam" id="NF001381">
    <property type="entry name" value="PRK00279.1-3"/>
    <property type="match status" value="1"/>
</dbReference>
<keyword evidence="5" id="KW-0963">Cytoplasm</keyword>
<feature type="binding site" evidence="5">
    <location>
        <position position="149"/>
    </location>
    <ligand>
        <name>Zn(2+)</name>
        <dbReference type="ChEBI" id="CHEBI:29105"/>
        <note>structural</note>
    </ligand>
</feature>
<evidence type="ECO:0000256" key="3">
    <source>
        <dbReference type="ARBA" id="ARBA00022741"/>
    </source>
</evidence>
<dbReference type="UniPathway" id="UPA00588">
    <property type="reaction ID" value="UER00649"/>
</dbReference>
<feature type="binding site" evidence="5">
    <location>
        <position position="36"/>
    </location>
    <ligand>
        <name>AMP</name>
        <dbReference type="ChEBI" id="CHEBI:456215"/>
    </ligand>
</feature>
<feature type="binding site" evidence="5">
    <location>
        <position position="152"/>
    </location>
    <ligand>
        <name>Zn(2+)</name>
        <dbReference type="ChEBI" id="CHEBI:29105"/>
        <note>structural</note>
    </ligand>
</feature>
<dbReference type="SUPFAM" id="SSF52540">
    <property type="entry name" value="P-loop containing nucleoside triphosphate hydrolases"/>
    <property type="match status" value="1"/>
</dbReference>
<keyword evidence="5 7" id="KW-0067">ATP-binding</keyword>
<comment type="similarity">
    <text evidence="5 6">Belongs to the adenylate kinase family.</text>
</comment>
<dbReference type="InterPro" id="IPR007862">
    <property type="entry name" value="Adenylate_kinase_lid-dom"/>
</dbReference>
<keyword evidence="1 5" id="KW-0808">Transferase</keyword>
<dbReference type="GO" id="GO:0004017">
    <property type="term" value="F:AMP kinase activity"/>
    <property type="evidence" value="ECO:0007669"/>
    <property type="project" value="UniProtKB-UniRule"/>
</dbReference>
<comment type="function">
    <text evidence="5">Catalyzes the reversible transfer of the terminal phosphate group between ATP and AMP. Plays an important role in cellular energy homeostasis and in adenine nucleotide metabolism.</text>
</comment>
<dbReference type="NCBIfam" id="NF011100">
    <property type="entry name" value="PRK14527.1"/>
    <property type="match status" value="1"/>
</dbReference>
<evidence type="ECO:0000256" key="6">
    <source>
        <dbReference type="RuleBase" id="RU003330"/>
    </source>
</evidence>
<feature type="binding site" evidence="5">
    <location>
        <position position="170"/>
    </location>
    <ligand>
        <name>AMP</name>
        <dbReference type="ChEBI" id="CHEBI:456215"/>
    </ligand>
</feature>
<keyword evidence="5" id="KW-0479">Metal-binding</keyword>
<dbReference type="Pfam" id="PF00406">
    <property type="entry name" value="ADK"/>
    <property type="match status" value="1"/>
</dbReference>
<feature type="domain" description="Adenylate kinase active site lid" evidence="8">
    <location>
        <begin position="126"/>
        <end position="161"/>
    </location>
</feature>
<feature type="binding site" evidence="5">
    <location>
        <position position="198"/>
    </location>
    <ligand>
        <name>ATP</name>
        <dbReference type="ChEBI" id="CHEBI:30616"/>
    </ligand>
</feature>
<accession>A0A7V3V0N9</accession>
<dbReference type="GO" id="GO:0005524">
    <property type="term" value="F:ATP binding"/>
    <property type="evidence" value="ECO:0007669"/>
    <property type="project" value="UniProtKB-UniRule"/>
</dbReference>
<dbReference type="GO" id="GO:0008270">
    <property type="term" value="F:zinc ion binding"/>
    <property type="evidence" value="ECO:0007669"/>
    <property type="project" value="UniProtKB-UniRule"/>
</dbReference>
<feature type="binding site" evidence="5">
    <location>
        <begin position="10"/>
        <end position="15"/>
    </location>
    <ligand>
        <name>ATP</name>
        <dbReference type="ChEBI" id="CHEBI:30616"/>
    </ligand>
</feature>
<dbReference type="NCBIfam" id="TIGR01351">
    <property type="entry name" value="adk"/>
    <property type="match status" value="1"/>
</dbReference>
<feature type="binding site" evidence="5">
    <location>
        <position position="132"/>
    </location>
    <ligand>
        <name>Zn(2+)</name>
        <dbReference type="ChEBI" id="CHEBI:29105"/>
        <note>structural</note>
    </ligand>
</feature>
<gene>
    <name evidence="5" type="primary">adk</name>
    <name evidence="9" type="ORF">ENX16_07445</name>
</gene>